<dbReference type="eggNOG" id="ENOG502RXP0">
    <property type="taxonomic scope" value="Eukaryota"/>
</dbReference>
<name>A0A1U8B2D6_NELNU</name>
<evidence type="ECO:0000256" key="3">
    <source>
        <dbReference type="ARBA" id="ARBA00022771"/>
    </source>
</evidence>
<evidence type="ECO:0000256" key="5">
    <source>
        <dbReference type="ARBA" id="ARBA00023015"/>
    </source>
</evidence>
<evidence type="ECO:0000256" key="2">
    <source>
        <dbReference type="ARBA" id="ARBA00022723"/>
    </source>
</evidence>
<dbReference type="InterPro" id="IPR036236">
    <property type="entry name" value="Znf_C2H2_sf"/>
</dbReference>
<dbReference type="GO" id="GO:0005634">
    <property type="term" value="C:nucleus"/>
    <property type="evidence" value="ECO:0007669"/>
    <property type="project" value="UniProtKB-SubCell"/>
</dbReference>
<evidence type="ECO:0000313" key="9">
    <source>
        <dbReference type="RefSeq" id="XP_010274874.1"/>
    </source>
</evidence>
<evidence type="ECO:0000256" key="4">
    <source>
        <dbReference type="ARBA" id="ARBA00022833"/>
    </source>
</evidence>
<dbReference type="GeneID" id="104610099"/>
<keyword evidence="2" id="KW-0479">Metal-binding</keyword>
<dbReference type="PROSITE" id="PS00028">
    <property type="entry name" value="ZINC_FINGER_C2H2_1"/>
    <property type="match status" value="1"/>
</dbReference>
<evidence type="ECO:0000256" key="1">
    <source>
        <dbReference type="ARBA" id="ARBA00004123"/>
    </source>
</evidence>
<dbReference type="SUPFAM" id="SSF57667">
    <property type="entry name" value="beta-beta-alpha zinc fingers"/>
    <property type="match status" value="1"/>
</dbReference>
<evidence type="ECO:0000313" key="8">
    <source>
        <dbReference type="Proteomes" id="UP000189703"/>
    </source>
</evidence>
<keyword evidence="4" id="KW-0862">Zinc</keyword>
<dbReference type="STRING" id="4432.A0A1U8B2D6"/>
<dbReference type="InterPro" id="IPR052426">
    <property type="entry name" value="Plant_dev_regulator"/>
</dbReference>
<keyword evidence="6" id="KW-0804">Transcription</keyword>
<dbReference type="PROSITE" id="PS50157">
    <property type="entry name" value="ZINC_FINGER_C2H2_2"/>
    <property type="match status" value="1"/>
</dbReference>
<dbReference type="Pfam" id="PF13912">
    <property type="entry name" value="zf-C2H2_6"/>
    <property type="match status" value="1"/>
</dbReference>
<gene>
    <name evidence="9" type="primary">LOC104610099</name>
</gene>
<dbReference type="Gene3D" id="3.30.160.60">
    <property type="entry name" value="Classic Zinc Finger"/>
    <property type="match status" value="1"/>
</dbReference>
<dbReference type="RefSeq" id="XP_010274874.1">
    <property type="nucleotide sequence ID" value="XM_010276572.1"/>
</dbReference>
<proteinExistence type="predicted"/>
<accession>A0A1U8B2D6</accession>
<dbReference type="InterPro" id="IPR013087">
    <property type="entry name" value="Znf_C2H2_type"/>
</dbReference>
<dbReference type="Proteomes" id="UP000189703">
    <property type="component" value="Unplaced"/>
</dbReference>
<dbReference type="OrthoDB" id="1708403at2759"/>
<dbReference type="PANTHER" id="PTHR45801">
    <property type="entry name" value="OS07G0101800 PROTEIN"/>
    <property type="match status" value="1"/>
</dbReference>
<dbReference type="AlphaFoldDB" id="A0A1U8B2D6"/>
<evidence type="ECO:0000256" key="6">
    <source>
        <dbReference type="ARBA" id="ARBA00023163"/>
    </source>
</evidence>
<dbReference type="SMART" id="SM00355">
    <property type="entry name" value="ZnF_C2H2"/>
    <property type="match status" value="1"/>
</dbReference>
<keyword evidence="7" id="KW-0539">Nucleus</keyword>
<keyword evidence="8" id="KW-1185">Reference proteome</keyword>
<evidence type="ECO:0000256" key="7">
    <source>
        <dbReference type="ARBA" id="ARBA00023242"/>
    </source>
</evidence>
<dbReference type="GO" id="GO:0008270">
    <property type="term" value="F:zinc ion binding"/>
    <property type="evidence" value="ECO:0007669"/>
    <property type="project" value="UniProtKB-KW"/>
</dbReference>
<comment type="subcellular location">
    <subcellularLocation>
        <location evidence="1">Nucleus</location>
    </subcellularLocation>
</comment>
<keyword evidence="3" id="KW-0863">Zinc-finger</keyword>
<keyword evidence="5" id="KW-0805">Transcription regulation</keyword>
<dbReference type="KEGG" id="nnu:104610099"/>
<dbReference type="PANTHER" id="PTHR45801:SF110">
    <property type="entry name" value="TRANSCRIPTIONAL REGULATOR SUPERMAN"/>
    <property type="match status" value="1"/>
</dbReference>
<organism evidence="8 9">
    <name type="scientific">Nelumbo nucifera</name>
    <name type="common">Sacred lotus</name>
    <dbReference type="NCBI Taxonomy" id="4432"/>
    <lineage>
        <taxon>Eukaryota</taxon>
        <taxon>Viridiplantae</taxon>
        <taxon>Streptophyta</taxon>
        <taxon>Embryophyta</taxon>
        <taxon>Tracheophyta</taxon>
        <taxon>Spermatophyta</taxon>
        <taxon>Magnoliopsida</taxon>
        <taxon>Proteales</taxon>
        <taxon>Nelumbonaceae</taxon>
        <taxon>Nelumbo</taxon>
    </lineage>
</organism>
<reference evidence="9" key="1">
    <citation type="submission" date="2025-08" db="UniProtKB">
        <authorList>
            <consortium name="RefSeq"/>
        </authorList>
    </citation>
    <scope>IDENTIFICATION</scope>
</reference>
<sequence>MERSRLNGIKDTGVDRISLTNNNEYYCLGGDYLGGFSRPPRSYTCSFCKREFKSAQALGGHMNVHRRDRARLTQSPPWDGSELKPNPNADPNFLLPSQSTRLSSCTYRVPPLLSPNYFSCFSSPISASSDDELKMRSAGSPLDPWSSKGGDIAQSKTETMKPFFGVGELNGFLQEDERKILKMAEIVRLDLEMGPHGDSKEDLDLELRLGYS</sequence>
<dbReference type="OMA" id="SHEIMRK"/>
<protein>
    <submittedName>
        <fullName evidence="9">Transcriptional regulator SUPERMAN-like</fullName>
    </submittedName>
</protein>